<evidence type="ECO:0000259" key="13">
    <source>
        <dbReference type="PROSITE" id="PS50885"/>
    </source>
</evidence>
<proteinExistence type="predicted"/>
<keyword evidence="11" id="KW-0472">Membrane</keyword>
<keyword evidence="5" id="KW-0597">Phosphoprotein</keyword>
<dbReference type="PROSITE" id="PS50885">
    <property type="entry name" value="HAMP"/>
    <property type="match status" value="1"/>
</dbReference>
<dbReference type="InterPro" id="IPR005467">
    <property type="entry name" value="His_kinase_dom"/>
</dbReference>
<evidence type="ECO:0000256" key="2">
    <source>
        <dbReference type="ARBA" id="ARBA00004651"/>
    </source>
</evidence>
<evidence type="ECO:0000256" key="8">
    <source>
        <dbReference type="ARBA" id="ARBA00022777"/>
    </source>
</evidence>
<feature type="transmembrane region" description="Helical" evidence="11">
    <location>
        <begin position="155"/>
        <end position="180"/>
    </location>
</feature>
<evidence type="ECO:0000256" key="9">
    <source>
        <dbReference type="ARBA" id="ARBA00022840"/>
    </source>
</evidence>
<dbReference type="EC" id="2.7.13.3" evidence="3"/>
<keyword evidence="10" id="KW-0902">Two-component regulatory system</keyword>
<dbReference type="Gene3D" id="3.30.565.10">
    <property type="entry name" value="Histidine kinase-like ATPase, C-terminal domain"/>
    <property type="match status" value="1"/>
</dbReference>
<dbReference type="InterPro" id="IPR050980">
    <property type="entry name" value="2C_sensor_his_kinase"/>
</dbReference>
<dbReference type="SMART" id="SM00387">
    <property type="entry name" value="HATPase_c"/>
    <property type="match status" value="1"/>
</dbReference>
<dbReference type="Proteomes" id="UP001207654">
    <property type="component" value="Unassembled WGS sequence"/>
</dbReference>
<dbReference type="Pfam" id="PF02518">
    <property type="entry name" value="HATPase_c"/>
    <property type="match status" value="1"/>
</dbReference>
<dbReference type="InterPro" id="IPR003594">
    <property type="entry name" value="HATPase_dom"/>
</dbReference>
<dbReference type="SMART" id="SM00388">
    <property type="entry name" value="HisKA"/>
    <property type="match status" value="1"/>
</dbReference>
<evidence type="ECO:0000256" key="4">
    <source>
        <dbReference type="ARBA" id="ARBA00022475"/>
    </source>
</evidence>
<comment type="catalytic activity">
    <reaction evidence="1">
        <text>ATP + protein L-histidine = ADP + protein N-phospho-L-histidine.</text>
        <dbReference type="EC" id="2.7.13.3"/>
    </reaction>
</comment>
<evidence type="ECO:0000256" key="11">
    <source>
        <dbReference type="SAM" id="Phobius"/>
    </source>
</evidence>
<dbReference type="PROSITE" id="PS50109">
    <property type="entry name" value="HIS_KIN"/>
    <property type="match status" value="1"/>
</dbReference>
<gene>
    <name evidence="14" type="ORF">OV287_21085</name>
</gene>
<dbReference type="InterPro" id="IPR036097">
    <property type="entry name" value="HisK_dim/P_sf"/>
</dbReference>
<evidence type="ECO:0000259" key="12">
    <source>
        <dbReference type="PROSITE" id="PS50109"/>
    </source>
</evidence>
<dbReference type="RefSeq" id="WP_267535834.1">
    <property type="nucleotide sequence ID" value="NZ_JAPNKA010000001.1"/>
</dbReference>
<keyword evidence="6" id="KW-0808">Transferase</keyword>
<evidence type="ECO:0000256" key="6">
    <source>
        <dbReference type="ARBA" id="ARBA00022679"/>
    </source>
</evidence>
<reference evidence="14 15" key="1">
    <citation type="submission" date="2022-11" db="EMBL/GenBank/DDBJ databases">
        <title>Minimal conservation of predation-associated metabolite biosynthetic gene clusters underscores biosynthetic potential of Myxococcota including descriptions for ten novel species: Archangium lansinium sp. nov., Myxococcus landrumus sp. nov., Nannocystis bai.</title>
        <authorList>
            <person name="Ahearne A."/>
            <person name="Stevens C."/>
            <person name="Phillips K."/>
        </authorList>
    </citation>
    <scope>NUCLEOTIDE SEQUENCE [LARGE SCALE GENOMIC DNA]</scope>
    <source>
        <strain evidence="14 15">MIWBW</strain>
    </source>
</reference>
<keyword evidence="9" id="KW-0067">ATP-binding</keyword>
<keyword evidence="7" id="KW-0547">Nucleotide-binding</keyword>
<protein>
    <recommendedName>
        <fullName evidence="3">histidine kinase</fullName>
        <ecNumber evidence="3">2.7.13.3</ecNumber>
    </recommendedName>
</protein>
<organism evidence="14 15">
    <name type="scientific">Archangium lansingense</name>
    <dbReference type="NCBI Taxonomy" id="2995310"/>
    <lineage>
        <taxon>Bacteria</taxon>
        <taxon>Pseudomonadati</taxon>
        <taxon>Myxococcota</taxon>
        <taxon>Myxococcia</taxon>
        <taxon>Myxococcales</taxon>
        <taxon>Cystobacterineae</taxon>
        <taxon>Archangiaceae</taxon>
        <taxon>Archangium</taxon>
    </lineage>
</organism>
<accession>A0ABT4A5R4</accession>
<dbReference type="SUPFAM" id="SSF55874">
    <property type="entry name" value="ATPase domain of HSP90 chaperone/DNA topoisomerase II/histidine kinase"/>
    <property type="match status" value="1"/>
</dbReference>
<feature type="domain" description="HAMP" evidence="13">
    <location>
        <begin position="177"/>
        <end position="228"/>
    </location>
</feature>
<dbReference type="Gene3D" id="6.10.340.10">
    <property type="match status" value="1"/>
</dbReference>
<sequence>MKLWGSLSWRILVSAAVLGLLGTLGATYLAVMLGAQSALRAALRPTTELIMSEQGEACRSAPEGWFRRTSEGVEVEAFDFARVTGAGTSSGRPSPELLARMLQGEAQPVSFYFPLFNRKSSWGGIMLIRVADAGPCSLLEYRWPISSARASNSRWLFLAAVLITTAMAALSTFVVIHPLLQRLRQLHRSAGGLGSGGFVSAVDAGPDELGELSRVLDATHERVLADAARIEAQKHALERHLADVAHDLKTPIASLQLSLELASGAPDEQRPELLVQGLEDTVYLRELVENLRLACQLGEGVDPLAGEAQVELGQTLERVVRRLGLLARRRGISLEAARPDEPVWVRCNPTMMEQAIGNLVHNAITHGHNEGHVVAVLETVAPGRFRLTVLDDGPGLTPAELAHLGERAFRSREARRRDPRGSGLGVSIVRELSRRIGFTLAFETNEPHGLKVVIEGTHLPLPPGEGWGEGIKAPG</sequence>
<evidence type="ECO:0000256" key="3">
    <source>
        <dbReference type="ARBA" id="ARBA00012438"/>
    </source>
</evidence>
<comment type="caution">
    <text evidence="14">The sequence shown here is derived from an EMBL/GenBank/DDBJ whole genome shotgun (WGS) entry which is preliminary data.</text>
</comment>
<evidence type="ECO:0000256" key="1">
    <source>
        <dbReference type="ARBA" id="ARBA00000085"/>
    </source>
</evidence>
<dbReference type="PANTHER" id="PTHR44936">
    <property type="entry name" value="SENSOR PROTEIN CREC"/>
    <property type="match status" value="1"/>
</dbReference>
<dbReference type="InterPro" id="IPR003660">
    <property type="entry name" value="HAMP_dom"/>
</dbReference>
<dbReference type="InterPro" id="IPR003661">
    <property type="entry name" value="HisK_dim/P_dom"/>
</dbReference>
<keyword evidence="8 14" id="KW-0418">Kinase</keyword>
<comment type="subcellular location">
    <subcellularLocation>
        <location evidence="2">Cell membrane</location>
        <topology evidence="2">Multi-pass membrane protein</topology>
    </subcellularLocation>
</comment>
<evidence type="ECO:0000256" key="7">
    <source>
        <dbReference type="ARBA" id="ARBA00022741"/>
    </source>
</evidence>
<feature type="domain" description="Histidine kinase" evidence="12">
    <location>
        <begin position="243"/>
        <end position="455"/>
    </location>
</feature>
<dbReference type="Pfam" id="PF00512">
    <property type="entry name" value="HisKA"/>
    <property type="match status" value="1"/>
</dbReference>
<evidence type="ECO:0000256" key="5">
    <source>
        <dbReference type="ARBA" id="ARBA00022553"/>
    </source>
</evidence>
<dbReference type="InterPro" id="IPR036890">
    <property type="entry name" value="HATPase_C_sf"/>
</dbReference>
<name>A0ABT4A5R4_9BACT</name>
<evidence type="ECO:0000256" key="10">
    <source>
        <dbReference type="ARBA" id="ARBA00023012"/>
    </source>
</evidence>
<keyword evidence="15" id="KW-1185">Reference proteome</keyword>
<dbReference type="Gene3D" id="1.10.287.130">
    <property type="match status" value="1"/>
</dbReference>
<dbReference type="PANTHER" id="PTHR44936:SF9">
    <property type="entry name" value="SENSOR PROTEIN CREC"/>
    <property type="match status" value="1"/>
</dbReference>
<dbReference type="CDD" id="cd00082">
    <property type="entry name" value="HisKA"/>
    <property type="match status" value="1"/>
</dbReference>
<dbReference type="GO" id="GO:0016301">
    <property type="term" value="F:kinase activity"/>
    <property type="evidence" value="ECO:0007669"/>
    <property type="project" value="UniProtKB-KW"/>
</dbReference>
<keyword evidence="11" id="KW-1133">Transmembrane helix</keyword>
<keyword evidence="11" id="KW-0812">Transmembrane</keyword>
<dbReference type="EMBL" id="JAPNKA010000001">
    <property type="protein sequence ID" value="MCY1076979.1"/>
    <property type="molecule type" value="Genomic_DNA"/>
</dbReference>
<keyword evidence="4" id="KW-1003">Cell membrane</keyword>
<evidence type="ECO:0000313" key="14">
    <source>
        <dbReference type="EMBL" id="MCY1076979.1"/>
    </source>
</evidence>
<evidence type="ECO:0000313" key="15">
    <source>
        <dbReference type="Proteomes" id="UP001207654"/>
    </source>
</evidence>
<dbReference type="SUPFAM" id="SSF47384">
    <property type="entry name" value="Homodimeric domain of signal transducing histidine kinase"/>
    <property type="match status" value="1"/>
</dbReference>